<keyword evidence="2" id="KW-1185">Reference proteome</keyword>
<dbReference type="InterPro" id="IPR036894">
    <property type="entry name" value="YbaB-like_sf"/>
</dbReference>
<proteinExistence type="predicted"/>
<dbReference type="AlphaFoldDB" id="A0A919WCA8"/>
<organism evidence="1 2">
    <name type="scientific">Paractinoplanes toevensis</name>
    <dbReference type="NCBI Taxonomy" id="571911"/>
    <lineage>
        <taxon>Bacteria</taxon>
        <taxon>Bacillati</taxon>
        <taxon>Actinomycetota</taxon>
        <taxon>Actinomycetes</taxon>
        <taxon>Micromonosporales</taxon>
        <taxon>Micromonosporaceae</taxon>
        <taxon>Paractinoplanes</taxon>
    </lineage>
</organism>
<dbReference type="EMBL" id="BOQN01000149">
    <property type="protein sequence ID" value="GIM97536.1"/>
    <property type="molecule type" value="Genomic_DNA"/>
</dbReference>
<accession>A0A919WCA8</accession>
<evidence type="ECO:0000313" key="2">
    <source>
        <dbReference type="Proteomes" id="UP000677082"/>
    </source>
</evidence>
<protein>
    <recommendedName>
        <fullName evidence="3">YbaB/EbfC DNA-binding family protein</fullName>
    </recommendedName>
</protein>
<gene>
    <name evidence="1" type="ORF">Ato02nite_093290</name>
</gene>
<name>A0A919WCA8_9ACTN</name>
<evidence type="ECO:0000313" key="1">
    <source>
        <dbReference type="EMBL" id="GIM97536.1"/>
    </source>
</evidence>
<evidence type="ECO:0008006" key="3">
    <source>
        <dbReference type="Google" id="ProtNLM"/>
    </source>
</evidence>
<sequence>MAGGSSNTFSDLFAELAQLGREASLLDSRLRTAAASVVESSGRDPSGQVRVVLTAAGRIHTAEVAPGWRSHLTANSLGTAVLAAYQEAGKRRIETWAAEVGRTKNEVVSPDEIARETSNLPLSSTDPTNGPAVDTDSIRGLWYLLQDATDRFDTLALEATARSQKATTGRDSTGHVTATLTGEELSGLDLDQRWADRAGGQEIGTAITSAIADGYATIDRLAERSLTRQWPFPDLDRITSDPAALLTALGLPVPHTDDDQRR</sequence>
<dbReference type="Gene3D" id="3.30.1310.10">
    <property type="entry name" value="Nucleoid-associated protein YbaB-like domain"/>
    <property type="match status" value="1"/>
</dbReference>
<dbReference type="Proteomes" id="UP000677082">
    <property type="component" value="Unassembled WGS sequence"/>
</dbReference>
<comment type="caution">
    <text evidence="1">The sequence shown here is derived from an EMBL/GenBank/DDBJ whole genome shotgun (WGS) entry which is preliminary data.</text>
</comment>
<reference evidence="1 2" key="1">
    <citation type="submission" date="2021-03" db="EMBL/GenBank/DDBJ databases">
        <title>Whole genome shotgun sequence of Actinoplanes toevensis NBRC 105298.</title>
        <authorList>
            <person name="Komaki H."/>
            <person name="Tamura T."/>
        </authorList>
    </citation>
    <scope>NUCLEOTIDE SEQUENCE [LARGE SCALE GENOMIC DNA]</scope>
    <source>
        <strain evidence="1 2">NBRC 105298</strain>
    </source>
</reference>